<sequence length="190" mass="20860">MPSILIKSQLAKCYSFKNSLILKAPITIFYVAHNLSRQRFYAGYLSKECIHEICKLTNAAEKNCVCSSPSSPISPTRDIKSQRSTVRLRQYPPPGLSKASAPVRRCQYAPPGISKDCPLVRRCQYPSPGISKASAPACHSQHPQAGIWKASAPGHHRQYPPTGIPKASAPVHCRQYPPPEISKACAIKIL</sequence>
<gene>
    <name evidence="2" type="ORF">PoB_007398300</name>
</gene>
<dbReference type="EMBL" id="BLXT01008339">
    <property type="protein sequence ID" value="GFO47478.1"/>
    <property type="molecule type" value="Genomic_DNA"/>
</dbReference>
<proteinExistence type="predicted"/>
<evidence type="ECO:0000256" key="1">
    <source>
        <dbReference type="SAM" id="MobiDB-lite"/>
    </source>
</evidence>
<organism evidence="2 3">
    <name type="scientific">Plakobranchus ocellatus</name>
    <dbReference type="NCBI Taxonomy" id="259542"/>
    <lineage>
        <taxon>Eukaryota</taxon>
        <taxon>Metazoa</taxon>
        <taxon>Spiralia</taxon>
        <taxon>Lophotrochozoa</taxon>
        <taxon>Mollusca</taxon>
        <taxon>Gastropoda</taxon>
        <taxon>Heterobranchia</taxon>
        <taxon>Euthyneura</taxon>
        <taxon>Panpulmonata</taxon>
        <taxon>Sacoglossa</taxon>
        <taxon>Placobranchoidea</taxon>
        <taxon>Plakobranchidae</taxon>
        <taxon>Plakobranchus</taxon>
    </lineage>
</organism>
<evidence type="ECO:0000313" key="2">
    <source>
        <dbReference type="EMBL" id="GFO47478.1"/>
    </source>
</evidence>
<keyword evidence="3" id="KW-1185">Reference proteome</keyword>
<comment type="caution">
    <text evidence="2">The sequence shown here is derived from an EMBL/GenBank/DDBJ whole genome shotgun (WGS) entry which is preliminary data.</text>
</comment>
<evidence type="ECO:0000313" key="3">
    <source>
        <dbReference type="Proteomes" id="UP000735302"/>
    </source>
</evidence>
<protein>
    <submittedName>
        <fullName evidence="2">Uncharacterized protein</fullName>
    </submittedName>
</protein>
<reference evidence="2 3" key="1">
    <citation type="journal article" date="2021" name="Elife">
        <title>Chloroplast acquisition without the gene transfer in kleptoplastic sea slugs, Plakobranchus ocellatus.</title>
        <authorList>
            <person name="Maeda T."/>
            <person name="Takahashi S."/>
            <person name="Yoshida T."/>
            <person name="Shimamura S."/>
            <person name="Takaki Y."/>
            <person name="Nagai Y."/>
            <person name="Toyoda A."/>
            <person name="Suzuki Y."/>
            <person name="Arimoto A."/>
            <person name="Ishii H."/>
            <person name="Satoh N."/>
            <person name="Nishiyama T."/>
            <person name="Hasebe M."/>
            <person name="Maruyama T."/>
            <person name="Minagawa J."/>
            <person name="Obokata J."/>
            <person name="Shigenobu S."/>
        </authorList>
    </citation>
    <scope>NUCLEOTIDE SEQUENCE [LARGE SCALE GENOMIC DNA]</scope>
</reference>
<name>A0AAV4DT53_9GAST</name>
<dbReference type="AlphaFoldDB" id="A0AAV4DT53"/>
<accession>A0AAV4DT53</accession>
<feature type="region of interest" description="Disordered" evidence="1">
    <location>
        <begin position="75"/>
        <end position="99"/>
    </location>
</feature>
<dbReference type="Proteomes" id="UP000735302">
    <property type="component" value="Unassembled WGS sequence"/>
</dbReference>